<dbReference type="Pfam" id="PF12804">
    <property type="entry name" value="NTP_transf_3"/>
    <property type="match status" value="1"/>
</dbReference>
<proteinExistence type="predicted"/>
<dbReference type="Gene3D" id="3.90.550.10">
    <property type="entry name" value="Spore Coat Polysaccharide Biosynthesis Protein SpsA, Chain A"/>
    <property type="match status" value="1"/>
</dbReference>
<dbReference type="GO" id="GO:0016779">
    <property type="term" value="F:nucleotidyltransferase activity"/>
    <property type="evidence" value="ECO:0007669"/>
    <property type="project" value="TreeGrafter"/>
</dbReference>
<gene>
    <name evidence="9" type="ORF">EV02_1846</name>
</gene>
<sequence>MEIKLKKFKAFILAGGKSSRMGSDKALIKHHEGGNWLTHKIKILNNLNLETFVITNYTSHLKEVDKRNNVEFISDAQPFDGPLTCIEQIFSSFKKTTQNILIIPVDMPNLNTKLIYSLFKSWEGNQNFAVISHDGNFAQPLFGIYPINEENHFKLKKKLSSGKKNFLGWVDQIPHKYFYAKNGDLININSKGEFLNMNNEI</sequence>
<evidence type="ECO:0000256" key="4">
    <source>
        <dbReference type="ARBA" id="ARBA00022741"/>
    </source>
</evidence>
<evidence type="ECO:0000256" key="1">
    <source>
        <dbReference type="ARBA" id="ARBA00022490"/>
    </source>
</evidence>
<organism evidence="9 10">
    <name type="scientific">Prochlorococcus marinus str. SB</name>
    <dbReference type="NCBI Taxonomy" id="59926"/>
    <lineage>
        <taxon>Bacteria</taxon>
        <taxon>Bacillati</taxon>
        <taxon>Cyanobacteriota</taxon>
        <taxon>Cyanophyceae</taxon>
        <taxon>Synechococcales</taxon>
        <taxon>Prochlorococcaceae</taxon>
        <taxon>Prochlorococcus</taxon>
    </lineage>
</organism>
<evidence type="ECO:0000256" key="5">
    <source>
        <dbReference type="ARBA" id="ARBA00022842"/>
    </source>
</evidence>
<dbReference type="OrthoDB" id="9788394at2"/>
<accession>A0A0A2B7Q3</accession>
<dbReference type="PANTHER" id="PTHR19136:SF81">
    <property type="entry name" value="MOLYBDENUM COFACTOR GUANYLYLTRANSFERASE"/>
    <property type="match status" value="1"/>
</dbReference>
<dbReference type="SUPFAM" id="SSF53448">
    <property type="entry name" value="Nucleotide-diphospho-sugar transferases"/>
    <property type="match status" value="1"/>
</dbReference>
<evidence type="ECO:0000256" key="7">
    <source>
        <dbReference type="ARBA" id="ARBA00023150"/>
    </source>
</evidence>
<evidence type="ECO:0000313" key="9">
    <source>
        <dbReference type="EMBL" id="KGG09167.1"/>
    </source>
</evidence>
<evidence type="ECO:0000259" key="8">
    <source>
        <dbReference type="Pfam" id="PF12804"/>
    </source>
</evidence>
<dbReference type="AlphaFoldDB" id="A0A0A2B7Q3"/>
<dbReference type="InterPro" id="IPR013482">
    <property type="entry name" value="Molybde_CF_guanTrfase"/>
</dbReference>
<dbReference type="GO" id="GO:0046872">
    <property type="term" value="F:metal ion binding"/>
    <property type="evidence" value="ECO:0007669"/>
    <property type="project" value="UniProtKB-KW"/>
</dbReference>
<name>A0A0A2B7Q3_PROMR</name>
<dbReference type="RefSeq" id="WP_032520376.1">
    <property type="nucleotide sequence ID" value="NZ_CP138981.1"/>
</dbReference>
<reference evidence="10" key="1">
    <citation type="journal article" date="2014" name="Sci. Data">
        <title>Genomes of diverse isolates of the marine cyanobacterium Prochlorococcus.</title>
        <authorList>
            <person name="Biller S."/>
            <person name="Berube P."/>
            <person name="Thompson J."/>
            <person name="Kelly L."/>
            <person name="Roggensack S."/>
            <person name="Awad L."/>
            <person name="Roache-Johnson K."/>
            <person name="Ding H."/>
            <person name="Giovannoni S.J."/>
            <person name="Moore L.R."/>
            <person name="Chisholm S.W."/>
        </authorList>
    </citation>
    <scope>NUCLEOTIDE SEQUENCE [LARGE SCALE GENOMIC DNA]</scope>
    <source>
        <strain evidence="10">SB</strain>
    </source>
</reference>
<comment type="caution">
    <text evidence="9">The sequence shown here is derived from an EMBL/GenBank/DDBJ whole genome shotgun (WGS) entry which is preliminary data.</text>
</comment>
<dbReference type="InterPro" id="IPR025877">
    <property type="entry name" value="MobA-like_NTP_Trfase"/>
</dbReference>
<dbReference type="PANTHER" id="PTHR19136">
    <property type="entry name" value="MOLYBDENUM COFACTOR GUANYLYLTRANSFERASE"/>
    <property type="match status" value="1"/>
</dbReference>
<dbReference type="EMBL" id="JNAS01000002">
    <property type="protein sequence ID" value="KGG09167.1"/>
    <property type="molecule type" value="Genomic_DNA"/>
</dbReference>
<feature type="domain" description="MobA-like NTP transferase" evidence="8">
    <location>
        <begin position="10"/>
        <end position="145"/>
    </location>
</feature>
<keyword evidence="1" id="KW-0963">Cytoplasm</keyword>
<evidence type="ECO:0000313" key="10">
    <source>
        <dbReference type="Proteomes" id="UP000030345"/>
    </source>
</evidence>
<keyword evidence="7" id="KW-0501">Molybdenum cofactor biosynthesis</keyword>
<keyword evidence="5" id="KW-0460">Magnesium</keyword>
<dbReference type="CDD" id="cd02503">
    <property type="entry name" value="MobA"/>
    <property type="match status" value="1"/>
</dbReference>
<dbReference type="GO" id="GO:0006777">
    <property type="term" value="P:Mo-molybdopterin cofactor biosynthetic process"/>
    <property type="evidence" value="ECO:0007669"/>
    <property type="project" value="UniProtKB-KW"/>
</dbReference>
<keyword evidence="4" id="KW-0547">Nucleotide-binding</keyword>
<evidence type="ECO:0000256" key="2">
    <source>
        <dbReference type="ARBA" id="ARBA00022679"/>
    </source>
</evidence>
<keyword evidence="6" id="KW-0342">GTP-binding</keyword>
<evidence type="ECO:0000256" key="3">
    <source>
        <dbReference type="ARBA" id="ARBA00022723"/>
    </source>
</evidence>
<evidence type="ECO:0000256" key="6">
    <source>
        <dbReference type="ARBA" id="ARBA00023134"/>
    </source>
</evidence>
<dbReference type="Proteomes" id="UP000030345">
    <property type="component" value="Unassembled WGS sequence"/>
</dbReference>
<keyword evidence="3" id="KW-0479">Metal-binding</keyword>
<keyword evidence="2" id="KW-0808">Transferase</keyword>
<dbReference type="STRING" id="59926.EV02_1846"/>
<dbReference type="eggNOG" id="COG0746">
    <property type="taxonomic scope" value="Bacteria"/>
</dbReference>
<dbReference type="GO" id="GO:0005525">
    <property type="term" value="F:GTP binding"/>
    <property type="evidence" value="ECO:0007669"/>
    <property type="project" value="UniProtKB-KW"/>
</dbReference>
<dbReference type="InterPro" id="IPR029044">
    <property type="entry name" value="Nucleotide-diphossugar_trans"/>
</dbReference>
<protein>
    <submittedName>
        <fullName evidence="9">Molybdopterin-guanine dinucleotide biosynthesis protein MobA</fullName>
    </submittedName>
</protein>